<accession>A0ABQ5AMT7</accession>
<sequence>MEYFDLWDSCMIKSLKPPKNGNQLRFLIQRVPSGRTSNALSIPRRVMTNALTQSGLIRFFWLKASATTFTFLGC</sequence>
<reference evidence="1" key="1">
    <citation type="journal article" date="2022" name="Int. J. Mol. Sci.">
        <title>Draft Genome of Tanacetum Coccineum: Genomic Comparison of Closely Related Tanacetum-Family Plants.</title>
        <authorList>
            <person name="Yamashiro T."/>
            <person name="Shiraishi A."/>
            <person name="Nakayama K."/>
            <person name="Satake H."/>
        </authorList>
    </citation>
    <scope>NUCLEOTIDE SEQUENCE</scope>
</reference>
<reference evidence="1" key="2">
    <citation type="submission" date="2022-01" db="EMBL/GenBank/DDBJ databases">
        <authorList>
            <person name="Yamashiro T."/>
            <person name="Shiraishi A."/>
            <person name="Satake H."/>
            <person name="Nakayama K."/>
        </authorList>
    </citation>
    <scope>NUCLEOTIDE SEQUENCE</scope>
</reference>
<protein>
    <submittedName>
        <fullName evidence="1">Uncharacterized protein</fullName>
    </submittedName>
</protein>
<evidence type="ECO:0000313" key="2">
    <source>
        <dbReference type="Proteomes" id="UP001151760"/>
    </source>
</evidence>
<organism evidence="1 2">
    <name type="scientific">Tanacetum coccineum</name>
    <dbReference type="NCBI Taxonomy" id="301880"/>
    <lineage>
        <taxon>Eukaryota</taxon>
        <taxon>Viridiplantae</taxon>
        <taxon>Streptophyta</taxon>
        <taxon>Embryophyta</taxon>
        <taxon>Tracheophyta</taxon>
        <taxon>Spermatophyta</taxon>
        <taxon>Magnoliopsida</taxon>
        <taxon>eudicotyledons</taxon>
        <taxon>Gunneridae</taxon>
        <taxon>Pentapetalae</taxon>
        <taxon>asterids</taxon>
        <taxon>campanulids</taxon>
        <taxon>Asterales</taxon>
        <taxon>Asteraceae</taxon>
        <taxon>Asteroideae</taxon>
        <taxon>Anthemideae</taxon>
        <taxon>Anthemidinae</taxon>
        <taxon>Tanacetum</taxon>
    </lineage>
</organism>
<name>A0ABQ5AMT7_9ASTR</name>
<comment type="caution">
    <text evidence="1">The sequence shown here is derived from an EMBL/GenBank/DDBJ whole genome shotgun (WGS) entry which is preliminary data.</text>
</comment>
<gene>
    <name evidence="1" type="ORF">Tco_0823617</name>
</gene>
<proteinExistence type="predicted"/>
<dbReference type="EMBL" id="BQNB010012349">
    <property type="protein sequence ID" value="GJT02448.1"/>
    <property type="molecule type" value="Genomic_DNA"/>
</dbReference>
<dbReference type="Proteomes" id="UP001151760">
    <property type="component" value="Unassembled WGS sequence"/>
</dbReference>
<keyword evidence="2" id="KW-1185">Reference proteome</keyword>
<evidence type="ECO:0000313" key="1">
    <source>
        <dbReference type="EMBL" id="GJT02448.1"/>
    </source>
</evidence>